<dbReference type="InterPro" id="IPR006128">
    <property type="entry name" value="Lipoprotein_PsaA-like"/>
</dbReference>
<dbReference type="AlphaFoldDB" id="A0A7C4ENC6"/>
<name>A0A7C4ENC6_9BACT</name>
<accession>A0A7C4ENC6</accession>
<dbReference type="GO" id="GO:0007155">
    <property type="term" value="P:cell adhesion"/>
    <property type="evidence" value="ECO:0007669"/>
    <property type="project" value="InterPro"/>
</dbReference>
<feature type="signal peptide" evidence="6">
    <location>
        <begin position="1"/>
        <end position="21"/>
    </location>
</feature>
<evidence type="ECO:0000256" key="3">
    <source>
        <dbReference type="ARBA" id="ARBA00022729"/>
    </source>
</evidence>
<dbReference type="SUPFAM" id="SSF53807">
    <property type="entry name" value="Helical backbone' metal receptor"/>
    <property type="match status" value="1"/>
</dbReference>
<organism evidence="7">
    <name type="scientific">Fundidesulfovibrio putealis</name>
    <dbReference type="NCBI Taxonomy" id="270496"/>
    <lineage>
        <taxon>Bacteria</taxon>
        <taxon>Pseudomonadati</taxon>
        <taxon>Thermodesulfobacteriota</taxon>
        <taxon>Desulfovibrionia</taxon>
        <taxon>Desulfovibrionales</taxon>
        <taxon>Desulfovibrionaceae</taxon>
        <taxon>Fundidesulfovibrio</taxon>
    </lineage>
</organism>
<comment type="similarity">
    <text evidence="1 4">Belongs to the bacterial solute-binding protein 9 family.</text>
</comment>
<dbReference type="EMBL" id="DSRP01000707">
    <property type="protein sequence ID" value="HGG93294.1"/>
    <property type="molecule type" value="Genomic_DNA"/>
</dbReference>
<comment type="caution">
    <text evidence="7">The sequence shown here is derived from an EMBL/GenBank/DDBJ whole genome shotgun (WGS) entry which is preliminary data.</text>
</comment>
<feature type="compositionally biased region" description="Basic and acidic residues" evidence="5">
    <location>
        <begin position="117"/>
        <end position="135"/>
    </location>
</feature>
<feature type="region of interest" description="Disordered" evidence="5">
    <location>
        <begin position="113"/>
        <end position="135"/>
    </location>
</feature>
<evidence type="ECO:0000256" key="2">
    <source>
        <dbReference type="ARBA" id="ARBA00022448"/>
    </source>
</evidence>
<dbReference type="InterPro" id="IPR050492">
    <property type="entry name" value="Bact_metal-bind_prot9"/>
</dbReference>
<dbReference type="PANTHER" id="PTHR42953:SF3">
    <property type="entry name" value="HIGH-AFFINITY ZINC UPTAKE SYSTEM PROTEIN ZNUA"/>
    <property type="match status" value="1"/>
</dbReference>
<dbReference type="Gene3D" id="3.40.50.1980">
    <property type="entry name" value="Nitrogenase molybdenum iron protein domain"/>
    <property type="match status" value="2"/>
</dbReference>
<protein>
    <submittedName>
        <fullName evidence="7">ABC transporter substrate-binding protein</fullName>
    </submittedName>
</protein>
<dbReference type="Pfam" id="PF01297">
    <property type="entry name" value="ZnuA"/>
    <property type="match status" value="1"/>
</dbReference>
<evidence type="ECO:0000256" key="4">
    <source>
        <dbReference type="RuleBase" id="RU003512"/>
    </source>
</evidence>
<feature type="chain" id="PRO_5027594335" evidence="6">
    <location>
        <begin position="22"/>
        <end position="296"/>
    </location>
</feature>
<evidence type="ECO:0000313" key="7">
    <source>
        <dbReference type="EMBL" id="HGG93294.1"/>
    </source>
</evidence>
<dbReference type="PANTHER" id="PTHR42953">
    <property type="entry name" value="HIGH-AFFINITY ZINC UPTAKE SYSTEM PROTEIN ZNUA-RELATED"/>
    <property type="match status" value="1"/>
</dbReference>
<gene>
    <name evidence="7" type="ORF">ENR59_10150</name>
</gene>
<dbReference type="InterPro" id="IPR006127">
    <property type="entry name" value="ZnuA-like"/>
</dbReference>
<evidence type="ECO:0000256" key="1">
    <source>
        <dbReference type="ARBA" id="ARBA00011028"/>
    </source>
</evidence>
<evidence type="ECO:0000256" key="6">
    <source>
        <dbReference type="SAM" id="SignalP"/>
    </source>
</evidence>
<reference evidence="7" key="1">
    <citation type="journal article" date="2020" name="mSystems">
        <title>Genome- and Community-Level Interaction Insights into Carbon Utilization and Element Cycling Functions of Hydrothermarchaeota in Hydrothermal Sediment.</title>
        <authorList>
            <person name="Zhou Z."/>
            <person name="Liu Y."/>
            <person name="Xu W."/>
            <person name="Pan J."/>
            <person name="Luo Z.H."/>
            <person name="Li M."/>
        </authorList>
    </citation>
    <scope>NUCLEOTIDE SEQUENCE [LARGE SCALE GENOMIC DNA]</scope>
    <source>
        <strain evidence="7">SpSt-413</strain>
    </source>
</reference>
<dbReference type="PRINTS" id="PR00690">
    <property type="entry name" value="ADHESNFAMILY"/>
</dbReference>
<keyword evidence="2 4" id="KW-0813">Transport</keyword>
<dbReference type="GO" id="GO:0046872">
    <property type="term" value="F:metal ion binding"/>
    <property type="evidence" value="ECO:0007669"/>
    <property type="project" value="InterPro"/>
</dbReference>
<evidence type="ECO:0000256" key="5">
    <source>
        <dbReference type="SAM" id="MobiDB-lite"/>
    </source>
</evidence>
<sequence>MHSLFAILAAAVCFAASTARAEPLRVMVSIEPQKYFVEKIAGPLVRAEVMAPPGADVHTYEPKPSRMVKVAGAVLYFAQGVDFERTWLPRLARNSKDMVVVDTLAGVDMLPLSGGHGDGHGHKEEGKGAHGRDSLDPHVWTSPRIARILAANIAMALVKADPANEPVYRANLAAFEAEAEALDARIRDILRDVPPGSEFIVFHPAWAYFARDYGLKEVTIESGGREPGPRQLAELIEHARETRAKVVFVQPQFSKKAAQTVASAIGARLVEADPLAGDWPGNLAAMAQALAEALRP</sequence>
<proteinExistence type="inferred from homology"/>
<keyword evidence="3 6" id="KW-0732">Signal</keyword>
<dbReference type="GO" id="GO:0030001">
    <property type="term" value="P:metal ion transport"/>
    <property type="evidence" value="ECO:0007669"/>
    <property type="project" value="InterPro"/>
</dbReference>